<evidence type="ECO:0000313" key="2">
    <source>
        <dbReference type="Proteomes" id="UP000002531"/>
    </source>
</evidence>
<gene>
    <name evidence="1" type="ordered locus">Nwi_0786</name>
</gene>
<dbReference type="AlphaFoldDB" id="Q3SUJ0"/>
<protein>
    <submittedName>
        <fullName evidence="1">Uncharacterized protein</fullName>
    </submittedName>
</protein>
<reference evidence="1 2" key="1">
    <citation type="journal article" date="2006" name="Appl. Environ. Microbiol.">
        <title>Genome sequence of the chemolithoautotrophic nitrite-oxidizing bacterium Nitrobacter winogradskyi Nb-255.</title>
        <authorList>
            <person name="Starkenburg S.R."/>
            <person name="Chain P.S."/>
            <person name="Sayavedra-Soto L.A."/>
            <person name="Hauser L."/>
            <person name="Land M.L."/>
            <person name="Larimer F.W."/>
            <person name="Malfatti S.A."/>
            <person name="Klotz M.G."/>
            <person name="Bottomley P.J."/>
            <person name="Arp D.J."/>
            <person name="Hickey W.J."/>
        </authorList>
    </citation>
    <scope>NUCLEOTIDE SEQUENCE [LARGE SCALE GENOMIC DNA]</scope>
    <source>
        <strain evidence="2">ATCC 25391 / DSM 10237 / CIP 104748 / NCIMB 11846 / Nb-255</strain>
    </source>
</reference>
<dbReference type="STRING" id="323098.Nwi_0786"/>
<dbReference type="Gene3D" id="3.30.40.220">
    <property type="match status" value="1"/>
</dbReference>
<dbReference type="HOGENOM" id="CLU_841014_0_0_5"/>
<proteinExistence type="predicted"/>
<dbReference type="EMBL" id="CP000115">
    <property type="protein sequence ID" value="ABA04051.1"/>
    <property type="molecule type" value="Genomic_DNA"/>
</dbReference>
<name>Q3SUJ0_NITWN</name>
<sequence>MKVFIANFGRENYEWPVCQTRGTIATMNEVSAQAYWESGDREGYILSRMKGKTAAGITPTKPVASRWFNLMSIIAQSSGDIWIHREKDQFWWTTSRADPPMFEPKVEPVGDKRNVIVCHKPCNPWSDKNRNGNRLDWNGLHPKAREFLFTEGTLQQLGDDNAEYALALIEGADLSSWHSLPAWKAKAEKAREKRGVVTIFNAKQRAAARMAMTARDTVAGANGQQVLRTLKNKELKFASPQELERYLIDLLDLQEGLCAITGLTLQYDGEHEDAEMLCSLDRIDSEGHYEAGNLQVVCRFANRWKGSSSDEGFRRLIGAVRSVGSI</sequence>
<dbReference type="OrthoDB" id="7340968at2"/>
<keyword evidence="2" id="KW-1185">Reference proteome</keyword>
<evidence type="ECO:0000313" key="1">
    <source>
        <dbReference type="EMBL" id="ABA04051.1"/>
    </source>
</evidence>
<dbReference type="KEGG" id="nwi:Nwi_0786"/>
<dbReference type="eggNOG" id="ENOG50334PS">
    <property type="taxonomic scope" value="Bacteria"/>
</dbReference>
<accession>Q3SUJ0</accession>
<dbReference type="Proteomes" id="UP000002531">
    <property type="component" value="Chromosome"/>
</dbReference>
<organism evidence="1 2">
    <name type="scientific">Nitrobacter winogradskyi (strain ATCC 25391 / DSM 10237 / CIP 104748 / NCIMB 11846 / Nb-255)</name>
    <dbReference type="NCBI Taxonomy" id="323098"/>
    <lineage>
        <taxon>Bacteria</taxon>
        <taxon>Pseudomonadati</taxon>
        <taxon>Pseudomonadota</taxon>
        <taxon>Alphaproteobacteria</taxon>
        <taxon>Hyphomicrobiales</taxon>
        <taxon>Nitrobacteraceae</taxon>
        <taxon>Nitrobacter</taxon>
    </lineage>
</organism>
<dbReference type="RefSeq" id="WP_011314099.1">
    <property type="nucleotide sequence ID" value="NC_007406.1"/>
</dbReference>